<dbReference type="FunFam" id="4.10.280.10:FF:000032">
    <property type="entry name" value="Transcription factor bHLH123 family"/>
    <property type="match status" value="1"/>
</dbReference>
<dbReference type="PANTHER" id="PTHR16223">
    <property type="entry name" value="TRANSCRIPTION FACTOR BHLH83-RELATED"/>
    <property type="match status" value="1"/>
</dbReference>
<dbReference type="Gene3D" id="4.10.280.10">
    <property type="entry name" value="Helix-loop-helix DNA-binding domain"/>
    <property type="match status" value="1"/>
</dbReference>
<evidence type="ECO:0000256" key="4">
    <source>
        <dbReference type="ARBA" id="ARBA00023015"/>
    </source>
</evidence>
<organism evidence="9 10">
    <name type="scientific">Dendrobium catenatum</name>
    <dbReference type="NCBI Taxonomy" id="906689"/>
    <lineage>
        <taxon>Eukaryota</taxon>
        <taxon>Viridiplantae</taxon>
        <taxon>Streptophyta</taxon>
        <taxon>Embryophyta</taxon>
        <taxon>Tracheophyta</taxon>
        <taxon>Spermatophyta</taxon>
        <taxon>Magnoliopsida</taxon>
        <taxon>Liliopsida</taxon>
        <taxon>Asparagales</taxon>
        <taxon>Orchidaceae</taxon>
        <taxon>Epidendroideae</taxon>
        <taxon>Malaxideae</taxon>
        <taxon>Dendrobiinae</taxon>
        <taxon>Dendrobium</taxon>
    </lineage>
</organism>
<name>A0A2I0VHR8_9ASPA</name>
<comment type="subcellular location">
    <subcellularLocation>
        <location evidence="1">Nucleus</location>
    </subcellularLocation>
</comment>
<dbReference type="GO" id="GO:0005634">
    <property type="term" value="C:nucleus"/>
    <property type="evidence" value="ECO:0007669"/>
    <property type="project" value="UniProtKB-SubCell"/>
</dbReference>
<comment type="subunit">
    <text evidence="3">Homodimer.</text>
</comment>
<dbReference type="GO" id="GO:0000981">
    <property type="term" value="F:DNA-binding transcription factor activity, RNA polymerase II-specific"/>
    <property type="evidence" value="ECO:0007669"/>
    <property type="project" value="TreeGrafter"/>
</dbReference>
<dbReference type="PANTHER" id="PTHR16223:SF288">
    <property type="entry name" value="TRANSCRIPTION FACTOR BHLH112"/>
    <property type="match status" value="1"/>
</dbReference>
<sequence length="340" mass="37920">MADDFQPSNWWNKSKTCNEHSDSKLQFSGFGFSASCTDWSQTPISSSSRSGIAEPAFHAMLQEDLSTADFFRQEVKETNQPLLLAASSSSSSSSSSYALRTPMSMIQSLVEPDTKFRRFLFDDQQMSDYQYQMVMAYGRGSNEIHQSPLIFSGLAPREQSAEINLMQFTNSSTFLNDSPGFYDHPPASPIGKPSFSSLIAKSSGEHQERKISSESVLKKPRIETSAPFKVRKEKLGDRITALQQLVSPFGKTDTASVLHEAIVHIKLLHDQVNVLSTPYLMNLHPMQQQKNSGKSKKREEYNMQDLRSRGLCLVPVPTTCPVTSEASSHFWTPAFGGTYS</sequence>
<evidence type="ECO:0000256" key="7">
    <source>
        <dbReference type="ARBA" id="ARBA00023242"/>
    </source>
</evidence>
<dbReference type="InterPro" id="IPR045843">
    <property type="entry name" value="IND-like"/>
</dbReference>
<comment type="similarity">
    <text evidence="2">Belongs to the bHLH protein family.</text>
</comment>
<keyword evidence="4" id="KW-0805">Transcription regulation</keyword>
<dbReference type="CDD" id="cd11393">
    <property type="entry name" value="bHLH_AtbHLH_like"/>
    <property type="match status" value="1"/>
</dbReference>
<keyword evidence="6" id="KW-0804">Transcription</keyword>
<dbReference type="SUPFAM" id="SSF47459">
    <property type="entry name" value="HLH, helix-loop-helix DNA-binding domain"/>
    <property type="match status" value="1"/>
</dbReference>
<dbReference type="AlphaFoldDB" id="A0A2I0VHR8"/>
<keyword evidence="10" id="KW-1185">Reference proteome</keyword>
<dbReference type="EMBL" id="KZ503558">
    <property type="protein sequence ID" value="PKU62933.1"/>
    <property type="molecule type" value="Genomic_DNA"/>
</dbReference>
<dbReference type="GO" id="GO:0046983">
    <property type="term" value="F:protein dimerization activity"/>
    <property type="evidence" value="ECO:0007669"/>
    <property type="project" value="InterPro"/>
</dbReference>
<evidence type="ECO:0000256" key="2">
    <source>
        <dbReference type="ARBA" id="ARBA00005510"/>
    </source>
</evidence>
<evidence type="ECO:0000313" key="10">
    <source>
        <dbReference type="Proteomes" id="UP000233837"/>
    </source>
</evidence>
<evidence type="ECO:0000256" key="5">
    <source>
        <dbReference type="ARBA" id="ARBA00023125"/>
    </source>
</evidence>
<evidence type="ECO:0000256" key="1">
    <source>
        <dbReference type="ARBA" id="ARBA00004123"/>
    </source>
</evidence>
<keyword evidence="7" id="KW-0539">Nucleus</keyword>
<protein>
    <submittedName>
        <fullName evidence="9">Transcription factor bHLH112</fullName>
    </submittedName>
</protein>
<dbReference type="InterPro" id="IPR011598">
    <property type="entry name" value="bHLH_dom"/>
</dbReference>
<reference evidence="9 10" key="2">
    <citation type="journal article" date="2017" name="Nature">
        <title>The Apostasia genome and the evolution of orchids.</title>
        <authorList>
            <person name="Zhang G.Q."/>
            <person name="Liu K.W."/>
            <person name="Li Z."/>
            <person name="Lohaus R."/>
            <person name="Hsiao Y.Y."/>
            <person name="Niu S.C."/>
            <person name="Wang J.Y."/>
            <person name="Lin Y.C."/>
            <person name="Xu Q."/>
            <person name="Chen L.J."/>
            <person name="Yoshida K."/>
            <person name="Fujiwara S."/>
            <person name="Wang Z.W."/>
            <person name="Zhang Y.Q."/>
            <person name="Mitsuda N."/>
            <person name="Wang M."/>
            <person name="Liu G.H."/>
            <person name="Pecoraro L."/>
            <person name="Huang H.X."/>
            <person name="Xiao X.J."/>
            <person name="Lin M."/>
            <person name="Wu X.Y."/>
            <person name="Wu W.L."/>
            <person name="Chen Y.Y."/>
            <person name="Chang S.B."/>
            <person name="Sakamoto S."/>
            <person name="Ohme-Takagi M."/>
            <person name="Yagi M."/>
            <person name="Zeng S.J."/>
            <person name="Shen C.Y."/>
            <person name="Yeh C.M."/>
            <person name="Luo Y.B."/>
            <person name="Tsai W.C."/>
            <person name="Van de Peer Y."/>
            <person name="Liu Z.J."/>
        </authorList>
    </citation>
    <scope>NUCLEOTIDE SEQUENCE [LARGE SCALE GENOMIC DNA]</scope>
    <source>
        <tissue evidence="9">The whole plant</tissue>
    </source>
</reference>
<accession>A0A2I0VHR8</accession>
<feature type="domain" description="BHLH" evidence="8">
    <location>
        <begin position="219"/>
        <end position="268"/>
    </location>
</feature>
<dbReference type="InterPro" id="IPR036638">
    <property type="entry name" value="HLH_DNA-bd_sf"/>
</dbReference>
<dbReference type="InterPro" id="IPR045239">
    <property type="entry name" value="bHLH95_bHLH"/>
</dbReference>
<dbReference type="GO" id="GO:0000978">
    <property type="term" value="F:RNA polymerase II cis-regulatory region sequence-specific DNA binding"/>
    <property type="evidence" value="ECO:0007669"/>
    <property type="project" value="TreeGrafter"/>
</dbReference>
<evidence type="ECO:0000313" key="9">
    <source>
        <dbReference type="EMBL" id="PKU62933.1"/>
    </source>
</evidence>
<dbReference type="Proteomes" id="UP000233837">
    <property type="component" value="Unassembled WGS sequence"/>
</dbReference>
<proteinExistence type="inferred from homology"/>
<evidence type="ECO:0000256" key="3">
    <source>
        <dbReference type="ARBA" id="ARBA00011738"/>
    </source>
</evidence>
<evidence type="ECO:0000259" key="8">
    <source>
        <dbReference type="PROSITE" id="PS50888"/>
    </source>
</evidence>
<evidence type="ECO:0000256" key="6">
    <source>
        <dbReference type="ARBA" id="ARBA00023163"/>
    </source>
</evidence>
<gene>
    <name evidence="9" type="primary">BHLH112</name>
    <name evidence="9" type="ORF">MA16_Dca023074</name>
</gene>
<dbReference type="PROSITE" id="PS50888">
    <property type="entry name" value="BHLH"/>
    <property type="match status" value="1"/>
</dbReference>
<keyword evidence="5" id="KW-0238">DNA-binding</keyword>
<reference evidence="9 10" key="1">
    <citation type="journal article" date="2016" name="Sci. Rep.">
        <title>The Dendrobium catenatum Lindl. genome sequence provides insights into polysaccharide synthase, floral development and adaptive evolution.</title>
        <authorList>
            <person name="Zhang G.Q."/>
            <person name="Xu Q."/>
            <person name="Bian C."/>
            <person name="Tsai W.C."/>
            <person name="Yeh C.M."/>
            <person name="Liu K.W."/>
            <person name="Yoshida K."/>
            <person name="Zhang L.S."/>
            <person name="Chang S.B."/>
            <person name="Chen F."/>
            <person name="Shi Y."/>
            <person name="Su Y.Y."/>
            <person name="Zhang Y.Q."/>
            <person name="Chen L.J."/>
            <person name="Yin Y."/>
            <person name="Lin M."/>
            <person name="Huang H."/>
            <person name="Deng H."/>
            <person name="Wang Z.W."/>
            <person name="Zhu S.L."/>
            <person name="Zhao X."/>
            <person name="Deng C."/>
            <person name="Niu S.C."/>
            <person name="Huang J."/>
            <person name="Wang M."/>
            <person name="Liu G.H."/>
            <person name="Yang H.J."/>
            <person name="Xiao X.J."/>
            <person name="Hsiao Y.Y."/>
            <person name="Wu W.L."/>
            <person name="Chen Y.Y."/>
            <person name="Mitsuda N."/>
            <person name="Ohme-Takagi M."/>
            <person name="Luo Y.B."/>
            <person name="Van de Peer Y."/>
            <person name="Liu Z.J."/>
        </authorList>
    </citation>
    <scope>NUCLEOTIDE SEQUENCE [LARGE SCALE GENOMIC DNA]</scope>
    <source>
        <tissue evidence="9">The whole plant</tissue>
    </source>
</reference>